<feature type="coiled-coil region" evidence="1">
    <location>
        <begin position="306"/>
        <end position="362"/>
    </location>
</feature>
<name>X6NN15_RETFI</name>
<dbReference type="AlphaFoldDB" id="X6NN15"/>
<keyword evidence="3" id="KW-0449">Lipoprotein</keyword>
<keyword evidence="1" id="KW-0175">Coiled coil</keyword>
<sequence length="455" mass="55160">MEMSTVNQSKNLNNKIWLMQPPLSSRTTRSMPENEHPFADVTTKEIKEMRDKILEQNELRKDREKKVEARKVNVFTKHINTFVIGIIKKQIDGRYECKKLEETSRFLAEKQKKAELEYKQKVSQREKENKAKKQRHIHELEEKQQLLEMKKKEKLEEMEQKKKFWERSKRKRWKKHTKNRQDNSEYKKKKNKKKELQARQKIEKKKEEERIEKLRQERIAKSLSLQKKLQVREQRAKEIREQQEDSLLDNGQKLVEHMNKNEIRRKDFEQKLIMHLRERRENAYKKRLIVLSRKEQKLLEEESKSMSLVEESIKSINKRIDNVKNRRRKLKEKLRQEIENKLQSAKKRKEEIELEKENEIGQKKSELEKKFKKAEAVLSFKSNMVQLSRDHVAEQLLRKQEFSELLEKLARSQDGFEKLLKLGLDFENPDPEKFSPGYLLQKLQQVNSPDLLEEK</sequence>
<feature type="compositionally biased region" description="Basic residues" evidence="2">
    <location>
        <begin position="168"/>
        <end position="178"/>
    </location>
</feature>
<comment type="caution">
    <text evidence="3">The sequence shown here is derived from an EMBL/GenBank/DDBJ whole genome shotgun (WGS) entry which is preliminary data.</text>
</comment>
<reference evidence="3 4" key="1">
    <citation type="journal article" date="2013" name="Curr. Biol.">
        <title>The Genome of the Foraminiferan Reticulomyxa filosa.</title>
        <authorList>
            <person name="Glockner G."/>
            <person name="Hulsmann N."/>
            <person name="Schleicher M."/>
            <person name="Noegel A.A."/>
            <person name="Eichinger L."/>
            <person name="Gallinger C."/>
            <person name="Pawlowski J."/>
            <person name="Sierra R."/>
            <person name="Euteneuer U."/>
            <person name="Pillet L."/>
            <person name="Moustafa A."/>
            <person name="Platzer M."/>
            <person name="Groth M."/>
            <person name="Szafranski K."/>
            <person name="Schliwa M."/>
        </authorList>
    </citation>
    <scope>NUCLEOTIDE SEQUENCE [LARGE SCALE GENOMIC DNA]</scope>
</reference>
<evidence type="ECO:0000256" key="2">
    <source>
        <dbReference type="SAM" id="MobiDB-lite"/>
    </source>
</evidence>
<dbReference type="OMA" id="HMSESIE"/>
<protein>
    <submittedName>
        <fullName evidence="3">Virulent strain associated lipoprotein</fullName>
    </submittedName>
</protein>
<evidence type="ECO:0000313" key="3">
    <source>
        <dbReference type="EMBL" id="ETO27099.1"/>
    </source>
</evidence>
<feature type="region of interest" description="Disordered" evidence="2">
    <location>
        <begin position="166"/>
        <end position="210"/>
    </location>
</feature>
<accession>X6NN15</accession>
<feature type="compositionally biased region" description="Basic and acidic residues" evidence="2">
    <location>
        <begin position="194"/>
        <end position="210"/>
    </location>
</feature>
<evidence type="ECO:0000313" key="4">
    <source>
        <dbReference type="Proteomes" id="UP000023152"/>
    </source>
</evidence>
<gene>
    <name evidence="3" type="ORF">RFI_10034</name>
</gene>
<dbReference type="EMBL" id="ASPP01007462">
    <property type="protein sequence ID" value="ETO27099.1"/>
    <property type="molecule type" value="Genomic_DNA"/>
</dbReference>
<organism evidence="3 4">
    <name type="scientific">Reticulomyxa filosa</name>
    <dbReference type="NCBI Taxonomy" id="46433"/>
    <lineage>
        <taxon>Eukaryota</taxon>
        <taxon>Sar</taxon>
        <taxon>Rhizaria</taxon>
        <taxon>Retaria</taxon>
        <taxon>Foraminifera</taxon>
        <taxon>Monothalamids</taxon>
        <taxon>Reticulomyxidae</taxon>
        <taxon>Reticulomyxa</taxon>
    </lineage>
</organism>
<evidence type="ECO:0000256" key="1">
    <source>
        <dbReference type="SAM" id="Coils"/>
    </source>
</evidence>
<keyword evidence="4" id="KW-1185">Reference proteome</keyword>
<dbReference type="Proteomes" id="UP000023152">
    <property type="component" value="Unassembled WGS sequence"/>
</dbReference>
<proteinExistence type="predicted"/>